<dbReference type="EMBL" id="NHYE01001412">
    <property type="protein sequence ID" value="PPQ95811.1"/>
    <property type="molecule type" value="Genomic_DNA"/>
</dbReference>
<feature type="transmembrane region" description="Helical" evidence="2">
    <location>
        <begin position="119"/>
        <end position="138"/>
    </location>
</feature>
<dbReference type="Proteomes" id="UP000284706">
    <property type="component" value="Unassembled WGS sequence"/>
</dbReference>
<keyword evidence="2" id="KW-1133">Transmembrane helix</keyword>
<proteinExistence type="predicted"/>
<evidence type="ECO:0000313" key="3">
    <source>
        <dbReference type="EMBL" id="PPQ95811.1"/>
    </source>
</evidence>
<keyword evidence="2" id="KW-0472">Membrane</keyword>
<keyword evidence="4" id="KW-1185">Reference proteome</keyword>
<dbReference type="STRING" id="231916.A0A409XYL3"/>
<feature type="transmembrane region" description="Helical" evidence="2">
    <location>
        <begin position="215"/>
        <end position="233"/>
    </location>
</feature>
<gene>
    <name evidence="3" type="ORF">CVT26_015952</name>
</gene>
<reference evidence="3 4" key="1">
    <citation type="journal article" date="2018" name="Evol. Lett.">
        <title>Horizontal gene cluster transfer increased hallucinogenic mushroom diversity.</title>
        <authorList>
            <person name="Reynolds H.T."/>
            <person name="Vijayakumar V."/>
            <person name="Gluck-Thaler E."/>
            <person name="Korotkin H.B."/>
            <person name="Matheny P.B."/>
            <person name="Slot J.C."/>
        </authorList>
    </citation>
    <scope>NUCLEOTIDE SEQUENCE [LARGE SCALE GENOMIC DNA]</scope>
    <source>
        <strain evidence="3 4">SRW20</strain>
    </source>
</reference>
<feature type="compositionally biased region" description="Polar residues" evidence="1">
    <location>
        <begin position="399"/>
        <end position="411"/>
    </location>
</feature>
<dbReference type="OrthoDB" id="2549021at2759"/>
<evidence type="ECO:0000256" key="2">
    <source>
        <dbReference type="SAM" id="Phobius"/>
    </source>
</evidence>
<feature type="compositionally biased region" description="Basic and acidic residues" evidence="1">
    <location>
        <begin position="370"/>
        <end position="380"/>
    </location>
</feature>
<feature type="transmembrane region" description="Helical" evidence="2">
    <location>
        <begin position="15"/>
        <end position="35"/>
    </location>
</feature>
<keyword evidence="2" id="KW-0812">Transmembrane</keyword>
<organism evidence="3 4">
    <name type="scientific">Gymnopilus dilepis</name>
    <dbReference type="NCBI Taxonomy" id="231916"/>
    <lineage>
        <taxon>Eukaryota</taxon>
        <taxon>Fungi</taxon>
        <taxon>Dikarya</taxon>
        <taxon>Basidiomycota</taxon>
        <taxon>Agaricomycotina</taxon>
        <taxon>Agaricomycetes</taxon>
        <taxon>Agaricomycetidae</taxon>
        <taxon>Agaricales</taxon>
        <taxon>Agaricineae</taxon>
        <taxon>Hymenogastraceae</taxon>
        <taxon>Gymnopilus</taxon>
    </lineage>
</organism>
<evidence type="ECO:0000313" key="4">
    <source>
        <dbReference type="Proteomes" id="UP000284706"/>
    </source>
</evidence>
<name>A0A409XYL3_9AGAR</name>
<dbReference type="AlphaFoldDB" id="A0A409XYL3"/>
<comment type="caution">
    <text evidence="3">The sequence shown here is derived from an EMBL/GenBank/DDBJ whole genome shotgun (WGS) entry which is preliminary data.</text>
</comment>
<feature type="compositionally biased region" description="Basic and acidic residues" evidence="1">
    <location>
        <begin position="416"/>
        <end position="427"/>
    </location>
</feature>
<feature type="transmembrane region" description="Helical" evidence="2">
    <location>
        <begin position="170"/>
        <end position="194"/>
    </location>
</feature>
<sequence>MSSAGSSDGLETAQHFIYVTQVYFCDAVVLWDWIISLPREYIFVRRAAFSLEDPLDAGQNGLLVLPLLGHRRSALPAILLRGGSPTRDLSTYLQDSRGPGNVESTVLLIRTYAFFSRNVYVLWFLISALSGVVAYQLYVDTTQMLLLPFVKPPFENGPCFPRSKPHSAHLLGFFIAPLLFDTVVTLMTVVKAIYIRRHNGGPNSRLIQTFLREGVFYYILISIANLINGIFYLQPRQVISAINIPLSVMLGPVLACRLILDLRERGSETVSCSEGTGIAAFTTKSITQQGSPYTPPGHRSKNRYGRSRGVVSTISSNVVLTTLGSIHPDHMDLDIEQDLVELDDIRFRMGTLGSLSAAIGGDDGEPMSEAEDHRDGHCRDSPAPAYNSLETGFRGGGRSPTTSFDQQSSRSVARGIRVDVEQATQER</sequence>
<feature type="transmembrane region" description="Helical" evidence="2">
    <location>
        <begin position="239"/>
        <end position="260"/>
    </location>
</feature>
<accession>A0A409XYL3</accession>
<dbReference type="InParanoid" id="A0A409XYL3"/>
<evidence type="ECO:0000256" key="1">
    <source>
        <dbReference type="SAM" id="MobiDB-lite"/>
    </source>
</evidence>
<protein>
    <submittedName>
        <fullName evidence="3">Uncharacterized protein</fullName>
    </submittedName>
</protein>
<feature type="region of interest" description="Disordered" evidence="1">
    <location>
        <begin position="357"/>
        <end position="427"/>
    </location>
</feature>